<feature type="region of interest" description="Disordered" evidence="1">
    <location>
        <begin position="1"/>
        <end position="35"/>
    </location>
</feature>
<dbReference type="AlphaFoldDB" id="A0AAD1RCW8"/>
<sequence length="106" mass="11722">MAQNAPPNHEPTENRRSYIPLDHYTSSHSDPHRSSHVITAAEEAPTLLRALGLSALGEAVKRSERKIHLGPDHSSPLYPTELTNHEHRDMTKLGPQRAAGNKGLYS</sequence>
<evidence type="ECO:0000256" key="1">
    <source>
        <dbReference type="SAM" id="MobiDB-lite"/>
    </source>
</evidence>
<gene>
    <name evidence="2" type="ORF">PECUL_23A016265</name>
</gene>
<dbReference type="EMBL" id="OW240913">
    <property type="protein sequence ID" value="CAH2248580.1"/>
    <property type="molecule type" value="Genomic_DNA"/>
</dbReference>
<evidence type="ECO:0000313" key="3">
    <source>
        <dbReference type="Proteomes" id="UP001295444"/>
    </source>
</evidence>
<dbReference type="Proteomes" id="UP001295444">
    <property type="component" value="Chromosome 02"/>
</dbReference>
<organism evidence="2 3">
    <name type="scientific">Pelobates cultripes</name>
    <name type="common">Western spadefoot toad</name>
    <dbReference type="NCBI Taxonomy" id="61616"/>
    <lineage>
        <taxon>Eukaryota</taxon>
        <taxon>Metazoa</taxon>
        <taxon>Chordata</taxon>
        <taxon>Craniata</taxon>
        <taxon>Vertebrata</taxon>
        <taxon>Euteleostomi</taxon>
        <taxon>Amphibia</taxon>
        <taxon>Batrachia</taxon>
        <taxon>Anura</taxon>
        <taxon>Pelobatoidea</taxon>
        <taxon>Pelobatidae</taxon>
        <taxon>Pelobates</taxon>
    </lineage>
</organism>
<reference evidence="2" key="1">
    <citation type="submission" date="2022-03" db="EMBL/GenBank/DDBJ databases">
        <authorList>
            <person name="Alioto T."/>
            <person name="Alioto T."/>
            <person name="Gomez Garrido J."/>
        </authorList>
    </citation>
    <scope>NUCLEOTIDE SEQUENCE</scope>
</reference>
<evidence type="ECO:0000313" key="2">
    <source>
        <dbReference type="EMBL" id="CAH2248580.1"/>
    </source>
</evidence>
<accession>A0AAD1RCW8</accession>
<proteinExistence type="predicted"/>
<keyword evidence="3" id="KW-1185">Reference proteome</keyword>
<name>A0AAD1RCW8_PELCU</name>
<feature type="region of interest" description="Disordered" evidence="1">
    <location>
        <begin position="66"/>
        <end position="106"/>
    </location>
</feature>
<protein>
    <submittedName>
        <fullName evidence="2">Uncharacterized protein</fullName>
    </submittedName>
</protein>